<accession>A0AAV7WQN1</accession>
<name>A0AAV7WQN1_PLEWA</name>
<organism evidence="2 3">
    <name type="scientific">Pleurodeles waltl</name>
    <name type="common">Iberian ribbed newt</name>
    <dbReference type="NCBI Taxonomy" id="8319"/>
    <lineage>
        <taxon>Eukaryota</taxon>
        <taxon>Metazoa</taxon>
        <taxon>Chordata</taxon>
        <taxon>Craniata</taxon>
        <taxon>Vertebrata</taxon>
        <taxon>Euteleostomi</taxon>
        <taxon>Amphibia</taxon>
        <taxon>Batrachia</taxon>
        <taxon>Caudata</taxon>
        <taxon>Salamandroidea</taxon>
        <taxon>Salamandridae</taxon>
        <taxon>Pleurodelinae</taxon>
        <taxon>Pleurodeles</taxon>
    </lineage>
</organism>
<protein>
    <submittedName>
        <fullName evidence="2">Uncharacterized protein</fullName>
    </submittedName>
</protein>
<feature type="region of interest" description="Disordered" evidence="1">
    <location>
        <begin position="59"/>
        <end position="80"/>
    </location>
</feature>
<dbReference type="Proteomes" id="UP001066276">
    <property type="component" value="Chromosome 1_1"/>
</dbReference>
<evidence type="ECO:0000313" key="3">
    <source>
        <dbReference type="Proteomes" id="UP001066276"/>
    </source>
</evidence>
<comment type="caution">
    <text evidence="2">The sequence shown here is derived from an EMBL/GenBank/DDBJ whole genome shotgun (WGS) entry which is preliminary data.</text>
</comment>
<sequence>MYNFFQRKQGRDETVEENISALKKLAITCKFGQLHDELIHGSECCTEHGFKIARVPKRERSQLRRRSRERRLEASSVGSEQELILNKCGSPDAGYKN</sequence>
<evidence type="ECO:0000256" key="1">
    <source>
        <dbReference type="SAM" id="MobiDB-lite"/>
    </source>
</evidence>
<dbReference type="EMBL" id="JANPWB010000001">
    <property type="protein sequence ID" value="KAJ1216379.1"/>
    <property type="molecule type" value="Genomic_DNA"/>
</dbReference>
<keyword evidence="3" id="KW-1185">Reference proteome</keyword>
<evidence type="ECO:0000313" key="2">
    <source>
        <dbReference type="EMBL" id="KAJ1216379.1"/>
    </source>
</evidence>
<proteinExistence type="predicted"/>
<gene>
    <name evidence="2" type="ORF">NDU88_003981</name>
</gene>
<reference evidence="2" key="1">
    <citation type="journal article" date="2022" name="bioRxiv">
        <title>Sequencing and chromosome-scale assembly of the giantPleurodeles waltlgenome.</title>
        <authorList>
            <person name="Brown T."/>
            <person name="Elewa A."/>
            <person name="Iarovenko S."/>
            <person name="Subramanian E."/>
            <person name="Araus A.J."/>
            <person name="Petzold A."/>
            <person name="Susuki M."/>
            <person name="Suzuki K.-i.T."/>
            <person name="Hayashi T."/>
            <person name="Toyoda A."/>
            <person name="Oliveira C."/>
            <person name="Osipova E."/>
            <person name="Leigh N.D."/>
            <person name="Simon A."/>
            <person name="Yun M.H."/>
        </authorList>
    </citation>
    <scope>NUCLEOTIDE SEQUENCE</scope>
    <source>
        <strain evidence="2">20211129_DDA</strain>
        <tissue evidence="2">Liver</tissue>
    </source>
</reference>
<dbReference type="AlphaFoldDB" id="A0AAV7WQN1"/>